<dbReference type="EMBL" id="JACOPD010000001">
    <property type="protein sequence ID" value="MBC5679667.1"/>
    <property type="molecule type" value="Genomic_DNA"/>
</dbReference>
<comment type="similarity">
    <text evidence="1">Belongs to the plasmid mobilization pre family.</text>
</comment>
<reference evidence="3 4" key="1">
    <citation type="submission" date="2020-08" db="EMBL/GenBank/DDBJ databases">
        <title>Genome public.</title>
        <authorList>
            <person name="Liu C."/>
            <person name="Sun Q."/>
        </authorList>
    </citation>
    <scope>NUCLEOTIDE SEQUENCE [LARGE SCALE GENOMIC DNA]</scope>
    <source>
        <strain evidence="3 4">NSJ-43</strain>
    </source>
</reference>
<evidence type="ECO:0000313" key="4">
    <source>
        <dbReference type="Proteomes" id="UP000628463"/>
    </source>
</evidence>
<evidence type="ECO:0000313" key="3">
    <source>
        <dbReference type="EMBL" id="MBC5679667.1"/>
    </source>
</evidence>
<dbReference type="InterPro" id="IPR001668">
    <property type="entry name" value="Mob_Pre"/>
</dbReference>
<feature type="coiled-coil region" evidence="2">
    <location>
        <begin position="441"/>
        <end position="503"/>
    </location>
</feature>
<evidence type="ECO:0000256" key="1">
    <source>
        <dbReference type="ARBA" id="ARBA00010657"/>
    </source>
</evidence>
<evidence type="ECO:0000256" key="2">
    <source>
        <dbReference type="SAM" id="Coils"/>
    </source>
</evidence>
<name>A0ABR7FWT9_9FIRM</name>
<comment type="caution">
    <text evidence="3">The sequence shown here is derived from an EMBL/GenBank/DDBJ whole genome shotgun (WGS) entry which is preliminary data.</text>
</comment>
<keyword evidence="2" id="KW-0175">Coiled coil</keyword>
<dbReference type="Gene3D" id="3.30.930.30">
    <property type="match status" value="1"/>
</dbReference>
<dbReference type="Proteomes" id="UP000628463">
    <property type="component" value="Unassembled WGS sequence"/>
</dbReference>
<accession>A0ABR7FWT9</accession>
<dbReference type="Pfam" id="PF01076">
    <property type="entry name" value="Mob_Pre"/>
    <property type="match status" value="1"/>
</dbReference>
<feature type="coiled-coil region" evidence="2">
    <location>
        <begin position="216"/>
        <end position="397"/>
    </location>
</feature>
<proteinExistence type="inferred from homology"/>
<organism evidence="3 4">
    <name type="scientific">Lachnospira hominis</name>
    <name type="common">ex Liu et al. 2021</name>
    <dbReference type="NCBI Taxonomy" id="2763051"/>
    <lineage>
        <taxon>Bacteria</taxon>
        <taxon>Bacillati</taxon>
        <taxon>Bacillota</taxon>
        <taxon>Clostridia</taxon>
        <taxon>Lachnospirales</taxon>
        <taxon>Lachnospiraceae</taxon>
        <taxon>Lachnospira</taxon>
    </lineage>
</organism>
<dbReference type="CDD" id="cd17242">
    <property type="entry name" value="MobM_relaxase"/>
    <property type="match status" value="1"/>
</dbReference>
<keyword evidence="4" id="KW-1185">Reference proteome</keyword>
<gene>
    <name evidence="3" type="ORF">H8S01_01645</name>
</gene>
<protein>
    <submittedName>
        <fullName evidence="3">Plasmid recombination protein</fullName>
    </submittedName>
</protein>
<dbReference type="RefSeq" id="WP_186835944.1">
    <property type="nucleotide sequence ID" value="NZ_JACOPD010000001.1"/>
</dbReference>
<sequence>MERTISGMVGKGSVNHNTRAFTAKNVDSDRSGANVHFCNEDIKQVYHKLFDEALERYNAKQKRKDRVIDDYYEKIRQGKQEKHFHEVIFQIGNKDDMNAKSEEGILAKKILTEFMNEFQARNPNLYVFSAHLHMDEETPHLHIDFVPYITGSKRGLDTRVSLKSALAAEGFTGGTRGATEWNQWIAAEKQALAMVMERYGVKWLQKGTHEKHLSVLDFEKQERAKEVAELDSQKQEKTTEVAKLDQVVSSMKQELMTTTIKQVKAEEAIEKARAEGATLQRDNETLSTSNQQLRVENTSLEIKKEELRTDNRHLEQQQWKLRTDNSELKLKQSVLQSENQLLEQEQNKLQKDNEDLEQKQATLQSDNQVLKQMQDRLQKDNAQLEIQQEKLKSSINQMVQSEKLLQRDVRKYDEEPEWQLQEPGAFTSAKSFRDKVALPLVNKLKETVKSLTIQCVRLKEEVLQLRDKVKHLTSDVEFYKGKIRDMNTKTELLKEKADDLERVKRYAGAEQINTIISKVKEQERMEQQARQYNRSYGAR</sequence>